<dbReference type="EMBL" id="JAJEQX010000055">
    <property type="protein sequence ID" value="MCC2256187.1"/>
    <property type="molecule type" value="Genomic_DNA"/>
</dbReference>
<feature type="transmembrane region" description="Helical" evidence="1">
    <location>
        <begin position="50"/>
        <end position="70"/>
    </location>
</feature>
<evidence type="ECO:0000256" key="1">
    <source>
        <dbReference type="SAM" id="Phobius"/>
    </source>
</evidence>
<feature type="transmembrane region" description="Helical" evidence="1">
    <location>
        <begin position="200"/>
        <end position="217"/>
    </location>
</feature>
<evidence type="ECO:0000313" key="2">
    <source>
        <dbReference type="EMBL" id="MCC2256187.1"/>
    </source>
</evidence>
<feature type="transmembrane region" description="Helical" evidence="1">
    <location>
        <begin position="346"/>
        <end position="372"/>
    </location>
</feature>
<name>A0ABS8G1T8_9FIRM</name>
<protein>
    <submittedName>
        <fullName evidence="2">Uncharacterized protein</fullName>
    </submittedName>
</protein>
<dbReference type="RefSeq" id="WP_227709164.1">
    <property type="nucleotide sequence ID" value="NZ_JAJEQX010000055.1"/>
</dbReference>
<feature type="transmembrane region" description="Helical" evidence="1">
    <location>
        <begin position="76"/>
        <end position="97"/>
    </location>
</feature>
<gene>
    <name evidence="2" type="ORF">LKD70_17535</name>
</gene>
<keyword evidence="1" id="KW-0472">Membrane</keyword>
<evidence type="ECO:0000313" key="3">
    <source>
        <dbReference type="Proteomes" id="UP001198151"/>
    </source>
</evidence>
<organism evidence="2 3">
    <name type="scientific">Ruminococcus turbiniformis</name>
    <dbReference type="NCBI Taxonomy" id="2881258"/>
    <lineage>
        <taxon>Bacteria</taxon>
        <taxon>Bacillati</taxon>
        <taxon>Bacillota</taxon>
        <taxon>Clostridia</taxon>
        <taxon>Eubacteriales</taxon>
        <taxon>Oscillospiraceae</taxon>
        <taxon>Ruminococcus</taxon>
    </lineage>
</organism>
<comment type="caution">
    <text evidence="2">The sequence shown here is derived from an EMBL/GenBank/DDBJ whole genome shotgun (WGS) entry which is preliminary data.</text>
</comment>
<feature type="transmembrane region" description="Helical" evidence="1">
    <location>
        <begin position="323"/>
        <end position="340"/>
    </location>
</feature>
<keyword evidence="1" id="KW-1133">Transmembrane helix</keyword>
<sequence length="380" mass="42144">MPFSVIFGTLRGVPVWFCAAIPFSVAGIKILAAAYSLYDYEKNGNVYNENNIGAPIWAVSGILLVLAYGLPAVGVALPAAASMVIMLSFIPAGLIGIRKIATFPYYREISRELLANVTNQMDAVKRASKMSAERTIQTDTSITSRRKGVEYLNELFIRRHQKILWKSTVKIAAVSLFIVCGILLVLRLSPGVRETTNELLMSWFSYFVFVMYAINRGTGFTRALFMNCDHSLLTYSFYKQPAFVLKLFQIRLREIIKINAVPALVIGAGLAAILYVSGGTDNPVNYGVLIVATLCMSTFFSIHYLTIYYLLQPYNAGTEMKSATYQIIMAGTYLACLAVIQVKMPIFVFGIACIVFCAVYSAVACILVYHFAPKTFRLRV</sequence>
<proteinExistence type="predicted"/>
<dbReference type="Proteomes" id="UP001198151">
    <property type="component" value="Unassembled WGS sequence"/>
</dbReference>
<keyword evidence="1" id="KW-0812">Transmembrane</keyword>
<keyword evidence="3" id="KW-1185">Reference proteome</keyword>
<feature type="transmembrane region" description="Helical" evidence="1">
    <location>
        <begin position="255"/>
        <end position="276"/>
    </location>
</feature>
<feature type="transmembrane region" description="Helical" evidence="1">
    <location>
        <begin position="168"/>
        <end position="188"/>
    </location>
</feature>
<feature type="transmembrane region" description="Helical" evidence="1">
    <location>
        <begin position="13"/>
        <end position="38"/>
    </location>
</feature>
<feature type="transmembrane region" description="Helical" evidence="1">
    <location>
        <begin position="288"/>
        <end position="311"/>
    </location>
</feature>
<reference evidence="2 3" key="1">
    <citation type="submission" date="2021-10" db="EMBL/GenBank/DDBJ databases">
        <title>Anaerobic single-cell dispensing facilitates the cultivation of human gut bacteria.</title>
        <authorList>
            <person name="Afrizal A."/>
        </authorList>
    </citation>
    <scope>NUCLEOTIDE SEQUENCE [LARGE SCALE GENOMIC DNA]</scope>
    <source>
        <strain evidence="2 3">CLA-AA-H200</strain>
    </source>
</reference>
<accession>A0ABS8G1T8</accession>